<evidence type="ECO:0000313" key="2">
    <source>
        <dbReference type="Proteomes" id="UP000269208"/>
    </source>
</evidence>
<dbReference type="InterPro" id="IPR011990">
    <property type="entry name" value="TPR-like_helical_dom_sf"/>
</dbReference>
<protein>
    <submittedName>
        <fullName evidence="1">Type III secretion chaperone protein for YopD(SycD)</fullName>
    </submittedName>
</protein>
<dbReference type="Gene3D" id="1.25.40.10">
    <property type="entry name" value="Tetratricopeptide repeat domain"/>
    <property type="match status" value="1"/>
</dbReference>
<evidence type="ECO:0000313" key="1">
    <source>
        <dbReference type="EMBL" id="VEB55029.1"/>
    </source>
</evidence>
<dbReference type="AlphaFoldDB" id="A0A447TWT1"/>
<dbReference type="Pfam" id="PF07720">
    <property type="entry name" value="TPR_3"/>
    <property type="match status" value="1"/>
</dbReference>
<gene>
    <name evidence="1" type="primary">sicA_1</name>
    <name evidence="1" type="ORF">NCTC6754_03600</name>
</gene>
<reference evidence="1 2" key="1">
    <citation type="submission" date="2018-12" db="EMBL/GenBank/DDBJ databases">
        <authorList>
            <consortium name="Pathogen Informatics"/>
        </authorList>
    </citation>
    <scope>NUCLEOTIDE SEQUENCE [LARGE SCALE GENOMIC DNA]</scope>
    <source>
        <strain evidence="1 2">NCTC6754</strain>
    </source>
</reference>
<sequence length="77" mass="9064">MLMLMSFITRDDWMKLRHSFVSYAFMIFYNPDYTMGLAAVCQLKKQFQKACDLYAVAFTLLKNDYRPVFFTGPVSII</sequence>
<organism evidence="1 2">
    <name type="scientific">Salmonella enterica I</name>
    <dbReference type="NCBI Taxonomy" id="59201"/>
    <lineage>
        <taxon>Bacteria</taxon>
        <taxon>Pseudomonadati</taxon>
        <taxon>Pseudomonadota</taxon>
        <taxon>Gammaproteobacteria</taxon>
        <taxon>Enterobacterales</taxon>
        <taxon>Enterobacteriaceae</taxon>
        <taxon>Salmonella</taxon>
    </lineage>
</organism>
<name>A0A447TWT1_SALET</name>
<dbReference type="Proteomes" id="UP000269208">
    <property type="component" value="Chromosome"/>
</dbReference>
<proteinExistence type="predicted"/>
<dbReference type="EMBL" id="LR134190">
    <property type="protein sequence ID" value="VEB55029.1"/>
    <property type="molecule type" value="Genomic_DNA"/>
</dbReference>
<accession>A0A447TWT1</accession>
<dbReference type="InterPro" id="IPR011716">
    <property type="entry name" value="TPR-3"/>
</dbReference>